<dbReference type="GO" id="GO:0006915">
    <property type="term" value="P:apoptotic process"/>
    <property type="evidence" value="ECO:0007669"/>
    <property type="project" value="UniProtKB-KW"/>
</dbReference>
<evidence type="ECO:0000256" key="10">
    <source>
        <dbReference type="ARBA" id="ARBA00023163"/>
    </source>
</evidence>
<dbReference type="SUPFAM" id="SSF47719">
    <property type="entry name" value="p53 tetramerization domain"/>
    <property type="match status" value="1"/>
</dbReference>
<feature type="cross-link" description="Glycyl lysine isopeptide (Lys-Gly) (interchain with G-Cter in ubiquitin)" evidence="14">
    <location>
        <position position="322"/>
    </location>
</feature>
<reference evidence="17 19" key="2">
    <citation type="journal article" date="2013" name="Nature">
        <title>Insights into bilaterian evolution from three spiralian genomes.</title>
        <authorList>
            <person name="Simakov O."/>
            <person name="Marletaz F."/>
            <person name="Cho S.J."/>
            <person name="Edsinger-Gonzales E."/>
            <person name="Havlak P."/>
            <person name="Hellsten U."/>
            <person name="Kuo D.H."/>
            <person name="Larsson T."/>
            <person name="Lv J."/>
            <person name="Arendt D."/>
            <person name="Savage R."/>
            <person name="Osoegawa K."/>
            <person name="de Jong P."/>
            <person name="Grimwood J."/>
            <person name="Chapman J.A."/>
            <person name="Shapiro H."/>
            <person name="Aerts A."/>
            <person name="Otillar R.P."/>
            <person name="Terry A.Y."/>
            <person name="Boore J.L."/>
            <person name="Grigoriev I.V."/>
            <person name="Lindberg D.R."/>
            <person name="Seaver E.C."/>
            <person name="Weisblat D.A."/>
            <person name="Putnam N.H."/>
            <person name="Rokhsar D.S."/>
        </authorList>
    </citation>
    <scope>NUCLEOTIDE SEQUENCE</scope>
    <source>
        <strain evidence="17 19">I ESC-2004</strain>
    </source>
</reference>
<dbReference type="GO" id="GO:0000978">
    <property type="term" value="F:RNA polymerase II cis-regulatory region sequence-specific DNA binding"/>
    <property type="evidence" value="ECO:0007669"/>
    <property type="project" value="TreeGrafter"/>
</dbReference>
<dbReference type="EnsemblMetazoa" id="CapteT137251">
    <property type="protein sequence ID" value="CapteP137251"/>
    <property type="gene ID" value="CapteG137251"/>
</dbReference>
<dbReference type="Pfam" id="PF07710">
    <property type="entry name" value="P53_tetramer"/>
    <property type="match status" value="1"/>
</dbReference>
<keyword evidence="6" id="KW-0832">Ubl conjugation</keyword>
<keyword evidence="7" id="KW-0805">Transcription regulation</keyword>
<dbReference type="EMBL" id="AMQN01001250">
    <property type="status" value="NOT_ANNOTATED_CDS"/>
    <property type="molecule type" value="Genomic_DNA"/>
</dbReference>
<evidence type="ECO:0000256" key="8">
    <source>
        <dbReference type="ARBA" id="ARBA00023125"/>
    </source>
</evidence>
<dbReference type="GO" id="GO:0051262">
    <property type="term" value="P:protein tetramerization"/>
    <property type="evidence" value="ECO:0007669"/>
    <property type="project" value="InterPro"/>
</dbReference>
<evidence type="ECO:0000256" key="14">
    <source>
        <dbReference type="PIRSR" id="PIRSR602117-3"/>
    </source>
</evidence>
<keyword evidence="8" id="KW-0238">DNA-binding</keyword>
<feature type="region of interest" description="Disordered" evidence="15">
    <location>
        <begin position="313"/>
        <end position="334"/>
    </location>
</feature>
<accession>R7UHV7</accession>
<evidence type="ECO:0000256" key="15">
    <source>
        <dbReference type="SAM" id="MobiDB-lite"/>
    </source>
</evidence>
<dbReference type="GO" id="GO:0046872">
    <property type="term" value="F:metal ion binding"/>
    <property type="evidence" value="ECO:0007669"/>
    <property type="project" value="UniProtKB-KW"/>
</dbReference>
<evidence type="ECO:0000313" key="19">
    <source>
        <dbReference type="Proteomes" id="UP000014760"/>
    </source>
</evidence>
<reference evidence="19" key="1">
    <citation type="submission" date="2012-12" db="EMBL/GenBank/DDBJ databases">
        <authorList>
            <person name="Hellsten U."/>
            <person name="Grimwood J."/>
            <person name="Chapman J.A."/>
            <person name="Shapiro H."/>
            <person name="Aerts A."/>
            <person name="Otillar R.P."/>
            <person name="Terry A.Y."/>
            <person name="Boore J.L."/>
            <person name="Simakov O."/>
            <person name="Marletaz F."/>
            <person name="Cho S.-J."/>
            <person name="Edsinger-Gonzales E."/>
            <person name="Havlak P."/>
            <person name="Kuo D.-H."/>
            <person name="Larsson T."/>
            <person name="Lv J."/>
            <person name="Arendt D."/>
            <person name="Savage R."/>
            <person name="Osoegawa K."/>
            <person name="de Jong P."/>
            <person name="Lindberg D.R."/>
            <person name="Seaver E.C."/>
            <person name="Weisblat D.A."/>
            <person name="Putnam N.H."/>
            <person name="Grigoriev I.V."/>
            <person name="Rokhsar D.S."/>
        </authorList>
    </citation>
    <scope>NUCLEOTIDE SEQUENCE</scope>
    <source>
        <strain evidence="19">I ESC-2004</strain>
    </source>
</reference>
<dbReference type="PROSITE" id="PS50105">
    <property type="entry name" value="SAM_DOMAIN"/>
    <property type="match status" value="1"/>
</dbReference>
<protein>
    <recommendedName>
        <fullName evidence="16">SAM domain-containing protein</fullName>
    </recommendedName>
</protein>
<feature type="domain" description="SAM" evidence="16">
    <location>
        <begin position="460"/>
        <end position="506"/>
    </location>
</feature>
<dbReference type="Gene3D" id="1.10.150.50">
    <property type="entry name" value="Transcription Factor, Ets-1"/>
    <property type="match status" value="1"/>
</dbReference>
<dbReference type="PANTHER" id="PTHR11447:SF16">
    <property type="entry name" value="P53 PROTEIN LONG FORM VARIANT 1"/>
    <property type="match status" value="1"/>
</dbReference>
<evidence type="ECO:0000259" key="16">
    <source>
        <dbReference type="PROSITE" id="PS50105"/>
    </source>
</evidence>
<keyword evidence="4 12" id="KW-0479">Metal-binding</keyword>
<dbReference type="PRINTS" id="PR00386">
    <property type="entry name" value="P53SUPPRESSR"/>
</dbReference>
<dbReference type="OrthoDB" id="5915660at2759"/>
<evidence type="ECO:0000256" key="1">
    <source>
        <dbReference type="ARBA" id="ARBA00004123"/>
    </source>
</evidence>
<feature type="binding site" evidence="12">
    <location>
        <position position="207"/>
    </location>
    <ligand>
        <name>Zn(2+)</name>
        <dbReference type="ChEBI" id="CHEBI:29105"/>
    </ligand>
</feature>
<keyword evidence="19" id="KW-1185">Reference proteome</keyword>
<dbReference type="SMART" id="SM00454">
    <property type="entry name" value="SAM"/>
    <property type="match status" value="1"/>
</dbReference>
<dbReference type="InterPro" id="IPR001660">
    <property type="entry name" value="SAM"/>
</dbReference>
<evidence type="ECO:0000313" key="17">
    <source>
        <dbReference type="EMBL" id="ELU06119.1"/>
    </source>
</evidence>
<feature type="binding site" evidence="12">
    <location>
        <position position="273"/>
    </location>
    <ligand>
        <name>Zn(2+)</name>
        <dbReference type="ChEBI" id="CHEBI:29105"/>
    </ligand>
</feature>
<dbReference type="SUPFAM" id="SSF47769">
    <property type="entry name" value="SAM/Pointed domain"/>
    <property type="match status" value="1"/>
</dbReference>
<evidence type="ECO:0000256" key="2">
    <source>
        <dbReference type="ARBA" id="ARBA00006167"/>
    </source>
</evidence>
<dbReference type="SUPFAM" id="SSF49417">
    <property type="entry name" value="p53-like transcription factors"/>
    <property type="match status" value="1"/>
</dbReference>
<dbReference type="AlphaFoldDB" id="R7UHV7"/>
<sequence>MANQANSQESSTSQPLSQESFDLIWKSLNEATGEGSFTQISQQGLTEFSYVEENNDGVGTSIAIDKFQMQAVAGAPTLRNQTCTSDSGSSSNPAASYSTLCDDTSSHYSDASVISPPPHSPPLWFYPWRHTPYSGEFGFSISFQQQSKETKSTTWTYSEPIRKLFVRMATTCPVRFKTDLQPPHGAVIRAMPIYMKPEHVQEVVTRCPNHATTKEHNENHPAPKHLVRCEHKLAQYKDDHYTLRQSVVIPHEPPQAGAEWVTNLFQFMCFSSCVGGLNRRPIQVIFTLEHDGRVLGRQAVEVRICACPGRDRRADESAAQPKTKEGAGGAAKRPNQVTITSEMTSISPAPKRRKVNEEETFTLTVRGRDNYEILCKVRDSLELAALIPQSEVDIYKKRQSEQLQKHQQAVAPCGAALVETGEPTTPLTPVSVDQHFGSDQKVEVVNQPTGNDVEDIAASQHDSTIEGWLNSLGLAAYTDTFHEKGLYQMYELTDFSLEDLQAMKIGTQHRNKMWRSLVELRNGASLSPRPDTLQASSASTVSSTAFNPAFYEVTRYTFKHTISLKNEGDHDYC</sequence>
<gene>
    <name evidence="17" type="ORF">CAPTEDRAFT_137251</name>
</gene>
<dbReference type="InterPro" id="IPR036674">
    <property type="entry name" value="p53_tetramer_sf"/>
</dbReference>
<dbReference type="OMA" id="DFFSQDV"/>
<dbReference type="Gene3D" id="4.10.170.10">
    <property type="entry name" value="p53-like tetramerisation domain"/>
    <property type="match status" value="1"/>
</dbReference>
<evidence type="ECO:0000256" key="4">
    <source>
        <dbReference type="ARBA" id="ARBA00022723"/>
    </source>
</evidence>
<comment type="subcellular location">
    <subcellularLocation>
        <location evidence="1">Nucleus</location>
    </subcellularLocation>
</comment>
<dbReference type="PANTHER" id="PTHR11447">
    <property type="entry name" value="CELLULAR TUMOR ANTIGEN P53"/>
    <property type="match status" value="1"/>
</dbReference>
<feature type="binding site" evidence="12">
    <location>
        <position position="210"/>
    </location>
    <ligand>
        <name>Zn(2+)</name>
        <dbReference type="ChEBI" id="CHEBI:29105"/>
    </ligand>
</feature>
<dbReference type="InterPro" id="IPR008967">
    <property type="entry name" value="p53-like_TF_DNA-bd_sf"/>
</dbReference>
<keyword evidence="5 12" id="KW-0862">Zinc</keyword>
<dbReference type="InterPro" id="IPR012346">
    <property type="entry name" value="p53/RUNT-type_TF_DNA-bd_sf"/>
</dbReference>
<feature type="binding site" evidence="12">
    <location>
        <position position="269"/>
    </location>
    <ligand>
        <name>Zn(2+)</name>
        <dbReference type="ChEBI" id="CHEBI:29105"/>
    </ligand>
</feature>
<dbReference type="Pfam" id="PF00870">
    <property type="entry name" value="P53"/>
    <property type="match status" value="1"/>
</dbReference>
<keyword evidence="3" id="KW-0053">Apoptosis</keyword>
<dbReference type="GO" id="GO:0000981">
    <property type="term" value="F:DNA-binding transcription factor activity, RNA polymerase II-specific"/>
    <property type="evidence" value="ECO:0007669"/>
    <property type="project" value="TreeGrafter"/>
</dbReference>
<comment type="similarity">
    <text evidence="2">Belongs to the p53 family.</text>
</comment>
<keyword evidence="10" id="KW-0804">Transcription</keyword>
<feature type="site" description="Interaction with DNA" evidence="13">
    <location>
        <position position="151"/>
    </location>
</feature>
<evidence type="ECO:0000256" key="11">
    <source>
        <dbReference type="ARBA" id="ARBA00023242"/>
    </source>
</evidence>
<dbReference type="Proteomes" id="UP000014760">
    <property type="component" value="Unassembled WGS sequence"/>
</dbReference>
<comment type="cofactor">
    <cofactor evidence="12">
        <name>Zn(2+)</name>
        <dbReference type="ChEBI" id="CHEBI:29105"/>
    </cofactor>
    <text evidence="12">Binds 1 zinc ion per subunit.</text>
</comment>
<evidence type="ECO:0000256" key="3">
    <source>
        <dbReference type="ARBA" id="ARBA00022703"/>
    </source>
</evidence>
<evidence type="ECO:0000256" key="13">
    <source>
        <dbReference type="PIRSR" id="PIRSR602117-2"/>
    </source>
</evidence>
<dbReference type="Pfam" id="PF00536">
    <property type="entry name" value="SAM_1"/>
    <property type="match status" value="1"/>
</dbReference>
<evidence type="ECO:0000256" key="7">
    <source>
        <dbReference type="ARBA" id="ARBA00023015"/>
    </source>
</evidence>
<dbReference type="InterPro" id="IPR002117">
    <property type="entry name" value="p53_tumour_suppressor"/>
</dbReference>
<evidence type="ECO:0000313" key="18">
    <source>
        <dbReference type="EnsemblMetazoa" id="CapteP137251"/>
    </source>
</evidence>
<dbReference type="GO" id="GO:0005634">
    <property type="term" value="C:nucleus"/>
    <property type="evidence" value="ECO:0007669"/>
    <property type="project" value="UniProtKB-SubCell"/>
</dbReference>
<dbReference type="CDD" id="cd08367">
    <property type="entry name" value="P53"/>
    <property type="match status" value="1"/>
</dbReference>
<reference evidence="18" key="3">
    <citation type="submission" date="2015-06" db="UniProtKB">
        <authorList>
            <consortium name="EnsemblMetazoa"/>
        </authorList>
    </citation>
    <scope>IDENTIFICATION</scope>
</reference>
<evidence type="ECO:0000256" key="6">
    <source>
        <dbReference type="ARBA" id="ARBA00022843"/>
    </source>
</evidence>
<dbReference type="InterPro" id="IPR011615">
    <property type="entry name" value="p53_DNA-bd"/>
</dbReference>
<dbReference type="EMBL" id="KB300949">
    <property type="protein sequence ID" value="ELU06119.1"/>
    <property type="molecule type" value="Genomic_DNA"/>
</dbReference>
<proteinExistence type="inferred from homology"/>
<dbReference type="InterPro" id="IPR013761">
    <property type="entry name" value="SAM/pointed_sf"/>
</dbReference>
<keyword evidence="9" id="KW-0010">Activator</keyword>
<dbReference type="HOGENOM" id="CLU_019621_2_0_1"/>
<evidence type="ECO:0000256" key="12">
    <source>
        <dbReference type="PIRSR" id="PIRSR602117-1"/>
    </source>
</evidence>
<dbReference type="STRING" id="283909.R7UHV7"/>
<evidence type="ECO:0000256" key="5">
    <source>
        <dbReference type="ARBA" id="ARBA00022833"/>
    </source>
</evidence>
<dbReference type="InterPro" id="IPR010991">
    <property type="entry name" value="p53_tetrameristn"/>
</dbReference>
<name>R7UHV7_CAPTE</name>
<evidence type="ECO:0000256" key="9">
    <source>
        <dbReference type="ARBA" id="ARBA00023159"/>
    </source>
</evidence>
<organism evidence="17">
    <name type="scientific">Capitella teleta</name>
    <name type="common">Polychaete worm</name>
    <dbReference type="NCBI Taxonomy" id="283909"/>
    <lineage>
        <taxon>Eukaryota</taxon>
        <taxon>Metazoa</taxon>
        <taxon>Spiralia</taxon>
        <taxon>Lophotrochozoa</taxon>
        <taxon>Annelida</taxon>
        <taxon>Polychaeta</taxon>
        <taxon>Sedentaria</taxon>
        <taxon>Scolecida</taxon>
        <taxon>Capitellidae</taxon>
        <taxon>Capitella</taxon>
    </lineage>
</organism>
<dbReference type="Gene3D" id="2.60.40.720">
    <property type="match status" value="1"/>
</dbReference>
<keyword evidence="11" id="KW-0539">Nucleus</keyword>